<dbReference type="Proteomes" id="UP000003635">
    <property type="component" value="Unassembled WGS sequence"/>
</dbReference>
<dbReference type="RefSeq" id="WP_007256394.1">
    <property type="nucleotide sequence ID" value="NZ_CH724108.1"/>
</dbReference>
<gene>
    <name evidence="1" type="ORF">OG2516_14391</name>
</gene>
<name>Q2CEZ9_OCEGH</name>
<sequence>MAVACAPVPARAVGRHLAALDGAPDLAGLRRVLADARDAAARRDEVRDRIATFRSALESVRRAAADWELAEVGWEAVAPGLHKSYKKGR</sequence>
<proteinExistence type="predicted"/>
<organism evidence="1 2">
    <name type="scientific">Oceanicola granulosus (strain ATCC BAA-861 / DSM 15982 / KCTC 12143 / HTCC2516)</name>
    <dbReference type="NCBI Taxonomy" id="314256"/>
    <lineage>
        <taxon>Bacteria</taxon>
        <taxon>Pseudomonadati</taxon>
        <taxon>Pseudomonadota</taxon>
        <taxon>Alphaproteobacteria</taxon>
        <taxon>Rhodobacterales</taxon>
        <taxon>Roseobacteraceae</taxon>
        <taxon>Oceanicola</taxon>
    </lineage>
</organism>
<comment type="caution">
    <text evidence="1">The sequence shown here is derived from an EMBL/GenBank/DDBJ whole genome shotgun (WGS) entry which is preliminary data.</text>
</comment>
<dbReference type="EMBL" id="AAOT01000015">
    <property type="protein sequence ID" value="EAR51211.1"/>
    <property type="molecule type" value="Genomic_DNA"/>
</dbReference>
<accession>Q2CEZ9</accession>
<dbReference type="AlphaFoldDB" id="Q2CEZ9"/>
<dbReference type="HOGENOM" id="CLU_2460018_0_0_5"/>
<evidence type="ECO:0000313" key="2">
    <source>
        <dbReference type="Proteomes" id="UP000003635"/>
    </source>
</evidence>
<reference evidence="1 2" key="1">
    <citation type="journal article" date="2010" name="J. Bacteriol.">
        <title>Genome sequences of Oceanicola granulosus HTCC2516(T) and Oceanicola batsensis HTCC2597(TDelta).</title>
        <authorList>
            <person name="Thrash J.C."/>
            <person name="Cho J.C."/>
            <person name="Vergin K.L."/>
            <person name="Giovannoni S.J."/>
        </authorList>
    </citation>
    <scope>NUCLEOTIDE SEQUENCE [LARGE SCALE GENOMIC DNA]</scope>
    <source>
        <strain evidence="2">ATCC BAA-861 / DSM 15982 / KCTC 12143 / HTCC2516</strain>
    </source>
</reference>
<evidence type="ECO:0000313" key="1">
    <source>
        <dbReference type="EMBL" id="EAR51211.1"/>
    </source>
</evidence>
<feature type="non-terminal residue" evidence="1">
    <location>
        <position position="89"/>
    </location>
</feature>
<keyword evidence="2" id="KW-1185">Reference proteome</keyword>
<dbReference type="STRING" id="314256.OG2516_14391"/>
<protein>
    <submittedName>
        <fullName evidence="1">Uncharacterized protein</fullName>
    </submittedName>
</protein>